<proteinExistence type="predicted"/>
<evidence type="ECO:0008006" key="3">
    <source>
        <dbReference type="Google" id="ProtNLM"/>
    </source>
</evidence>
<accession>A0ABN2LWX3</accession>
<sequence length="264" mass="28873">MSDWLTATQNFDDHGYVIIKGALARSEAIALSELAEERWRRRPNASEHYLHEFDFVNVEPRFRSLVAVRSVLGVVTQMLGHNVHVYHCHLTVTQGHAAATGERPVPDYEWHQDGGTLIGDLGGAGAPRVSIKAGFLLSDVPSPQHGPTVMLPRGHCGPLPPAGHEHTWAGAVPITGHAGDCVVFDNRTWHSRSPNLTDQPRVLASVAYAPRWIRSRDRLAPPDLADVDPTSAMAQLLGHAESARGCHVDKADDGLPLLRFMNQN</sequence>
<evidence type="ECO:0000313" key="2">
    <source>
        <dbReference type="Proteomes" id="UP001500218"/>
    </source>
</evidence>
<gene>
    <name evidence="1" type="ORF">GCM10009682_24210</name>
</gene>
<reference evidence="1 2" key="1">
    <citation type="journal article" date="2019" name="Int. J. Syst. Evol. Microbiol.">
        <title>The Global Catalogue of Microorganisms (GCM) 10K type strain sequencing project: providing services to taxonomists for standard genome sequencing and annotation.</title>
        <authorList>
            <consortium name="The Broad Institute Genomics Platform"/>
            <consortium name="The Broad Institute Genome Sequencing Center for Infectious Disease"/>
            <person name="Wu L."/>
            <person name="Ma J."/>
        </authorList>
    </citation>
    <scope>NUCLEOTIDE SEQUENCE [LARGE SCALE GENOMIC DNA]</scope>
    <source>
        <strain evidence="1 2">JCM 13250</strain>
    </source>
</reference>
<dbReference type="Proteomes" id="UP001500218">
    <property type="component" value="Unassembled WGS sequence"/>
</dbReference>
<protein>
    <recommendedName>
        <fullName evidence="3">Phytanoyl-CoA dioxygenase</fullName>
    </recommendedName>
</protein>
<dbReference type="PANTHER" id="PTHR20883">
    <property type="entry name" value="PHYTANOYL-COA DIOXYGENASE DOMAIN CONTAINING 1"/>
    <property type="match status" value="1"/>
</dbReference>
<dbReference type="RefSeq" id="WP_344129598.1">
    <property type="nucleotide sequence ID" value="NZ_BAAALT010000059.1"/>
</dbReference>
<dbReference type="InterPro" id="IPR008775">
    <property type="entry name" value="Phytyl_CoA_dOase-like"/>
</dbReference>
<organism evidence="1 2">
    <name type="scientific">Luedemannella flava</name>
    <dbReference type="NCBI Taxonomy" id="349316"/>
    <lineage>
        <taxon>Bacteria</taxon>
        <taxon>Bacillati</taxon>
        <taxon>Actinomycetota</taxon>
        <taxon>Actinomycetes</taxon>
        <taxon>Micromonosporales</taxon>
        <taxon>Micromonosporaceae</taxon>
        <taxon>Luedemannella</taxon>
    </lineage>
</organism>
<evidence type="ECO:0000313" key="1">
    <source>
        <dbReference type="EMBL" id="GAA1801450.1"/>
    </source>
</evidence>
<dbReference type="EMBL" id="BAAALT010000059">
    <property type="protein sequence ID" value="GAA1801450.1"/>
    <property type="molecule type" value="Genomic_DNA"/>
</dbReference>
<comment type="caution">
    <text evidence="1">The sequence shown here is derived from an EMBL/GenBank/DDBJ whole genome shotgun (WGS) entry which is preliminary data.</text>
</comment>
<keyword evidence="2" id="KW-1185">Reference proteome</keyword>
<dbReference type="Pfam" id="PF05721">
    <property type="entry name" value="PhyH"/>
    <property type="match status" value="1"/>
</dbReference>
<dbReference type="SUPFAM" id="SSF51197">
    <property type="entry name" value="Clavaminate synthase-like"/>
    <property type="match status" value="1"/>
</dbReference>
<name>A0ABN2LWX3_9ACTN</name>
<dbReference type="Gene3D" id="2.60.120.620">
    <property type="entry name" value="q2cbj1_9rhob like domain"/>
    <property type="match status" value="1"/>
</dbReference>
<dbReference type="PANTHER" id="PTHR20883:SF48">
    <property type="entry name" value="ECTOINE DIOXYGENASE"/>
    <property type="match status" value="1"/>
</dbReference>